<dbReference type="AlphaFoldDB" id="H8YUP9"/>
<protein>
    <submittedName>
        <fullName evidence="3">MobA</fullName>
    </submittedName>
</protein>
<dbReference type="EMBL" id="JF937655">
    <property type="protein sequence ID" value="AFC36230.1"/>
    <property type="molecule type" value="Genomic_DNA"/>
</dbReference>
<feature type="region of interest" description="Disordered" evidence="1">
    <location>
        <begin position="362"/>
        <end position="387"/>
    </location>
</feature>
<organism evidence="3">
    <name type="scientific">Yersinia frederiksenii</name>
    <dbReference type="NCBI Taxonomy" id="29484"/>
    <lineage>
        <taxon>Bacteria</taxon>
        <taxon>Pseudomonadati</taxon>
        <taxon>Pseudomonadota</taxon>
        <taxon>Gammaproteobacteria</taxon>
        <taxon>Enterobacterales</taxon>
        <taxon>Yersiniaceae</taxon>
        <taxon>Yersinia</taxon>
    </lineage>
</organism>
<reference evidence="3" key="1">
    <citation type="journal article" date="2012" name="J. Bacteriol.">
        <title>Novel Colicin FY of Yersinia frederiksenii Inhibits Pathogenic Yersinia Strains via YiuR-Mediated Reception, TonB Import, and Cell Membrane Pore Formation.</title>
        <authorList>
            <person name="Bosak J."/>
            <person name="Laiblova P."/>
            <person name="Smarda J."/>
            <person name="Dedicova D."/>
            <person name="Smajs D."/>
        </authorList>
    </citation>
    <scope>NUCLEOTIDE SEQUENCE</scope>
    <source>
        <strain evidence="3">27601</strain>
        <plasmid evidence="3">pYF27601</plasmid>
    </source>
</reference>
<evidence type="ECO:0000259" key="2">
    <source>
        <dbReference type="Pfam" id="PF03432"/>
    </source>
</evidence>
<dbReference type="NCBIfam" id="NF047848">
    <property type="entry name" value="relax_MbeA_E1"/>
    <property type="match status" value="1"/>
</dbReference>
<accession>H8YUP9</accession>
<gene>
    <name evidence="3" type="primary">mobA</name>
</gene>
<feature type="compositionally biased region" description="Basic and acidic residues" evidence="1">
    <location>
        <begin position="419"/>
        <end position="430"/>
    </location>
</feature>
<feature type="compositionally biased region" description="Basic and acidic residues" evidence="1">
    <location>
        <begin position="371"/>
        <end position="387"/>
    </location>
</feature>
<name>H8YUP9_YERFR</name>
<proteinExistence type="predicted"/>
<evidence type="ECO:0000313" key="3">
    <source>
        <dbReference type="EMBL" id="AFC36230.1"/>
    </source>
</evidence>
<evidence type="ECO:0000256" key="1">
    <source>
        <dbReference type="SAM" id="MobiDB-lite"/>
    </source>
</evidence>
<feature type="region of interest" description="Disordered" evidence="1">
    <location>
        <begin position="418"/>
        <end position="437"/>
    </location>
</feature>
<dbReference type="InterPro" id="IPR005094">
    <property type="entry name" value="Endonuclease_MobA/VirD2"/>
</dbReference>
<feature type="domain" description="MobA/VirD2-like nuclease" evidence="2">
    <location>
        <begin position="53"/>
        <end position="124"/>
    </location>
</feature>
<dbReference type="Pfam" id="PF03432">
    <property type="entry name" value="Relaxase"/>
    <property type="match status" value="1"/>
</dbReference>
<sequence length="487" mass="53472">MIVKFHARGTGRGSGPVDYLLGQDRQREGASLLRGSPADVVALIDSSDYAKRYTSGVLSFQETDLPTEAKEKLMSSFEKALLPGLDADQYACLWVEHHDKGRLELNFVVPNVELQSGKRLQPWFAPADKPRIDAWKTVVNAQLGLHDPDSPLNKRALCTPRNLPPSKLAAAQAITDGLLSLAASGELRERKDVIRTLEGAGFTVARETKSSISLADPAGGRNIRLKGMLYERDFRFGEELRGEIEAAGERYRCNVDARVQAARGIYQRGVELKRDENYHRHKRPESVYAAADPQHMALGGREPDNESEPRVGRAVVSGARDRRELGEVERAEAGFSAVRGENVGPEPDGGQKRPVYRVAEGGECENGLDGGQRDAASREDRALRGNDDRTGNTIIARVRAVTERVRAALSGLGSRLRRTARDVHHHEQGERAGAAGGQILKRSGIELERAAPAVEHAVRSEQAIKQQNEKVLELTRSRSRSYPGPTL</sequence>
<keyword evidence="3" id="KW-0614">Plasmid</keyword>
<geneLocation type="plasmid" evidence="3">
    <name>pYF27601</name>
</geneLocation>